<name>A0A448YLZ6_BRENA</name>
<dbReference type="EMBL" id="CAACVR010000015">
    <property type="protein sequence ID" value="VEU21964.1"/>
    <property type="molecule type" value="Genomic_DNA"/>
</dbReference>
<evidence type="ECO:0000313" key="2">
    <source>
        <dbReference type="Proteomes" id="UP000290900"/>
    </source>
</evidence>
<protein>
    <submittedName>
        <fullName evidence="1">DEKNAAC102987</fullName>
    </submittedName>
</protein>
<accession>A0A448YLZ6</accession>
<reference evidence="1 2" key="1">
    <citation type="submission" date="2018-12" db="EMBL/GenBank/DDBJ databases">
        <authorList>
            <person name="Tiukova I."/>
            <person name="Dainat J."/>
        </authorList>
    </citation>
    <scope>NUCLEOTIDE SEQUENCE [LARGE SCALE GENOMIC DNA]</scope>
</reference>
<proteinExistence type="predicted"/>
<organism evidence="1 2">
    <name type="scientific">Brettanomyces naardenensis</name>
    <name type="common">Yeast</name>
    <dbReference type="NCBI Taxonomy" id="13370"/>
    <lineage>
        <taxon>Eukaryota</taxon>
        <taxon>Fungi</taxon>
        <taxon>Dikarya</taxon>
        <taxon>Ascomycota</taxon>
        <taxon>Saccharomycotina</taxon>
        <taxon>Pichiomycetes</taxon>
        <taxon>Pichiales</taxon>
        <taxon>Pichiaceae</taxon>
        <taxon>Brettanomyces</taxon>
    </lineage>
</organism>
<sequence length="260" mass="30101">MFSRQIRCVARSGLSLLGKQNSMRNTILAASTRSFHSSQASNKVDVPAEERCRELLSTLPNYEYIFQNEDGSKRTPSDEELKTIAFLNTYADERKLNWLEIFTYPRQYKDLYLENDKDLGRLKASSGLIIDKIPYEDTATGEIKWKIVRDNEGTEGWENIAHFLFVPAFCLLAATLFWRDDMDVTEWAKRELLYRVKEKAVEEGDTAVLDAFKKHGDKPEAYEFDLAGFDKNDDVIVERILSGEYDKMAKLKVKQQQQQQ</sequence>
<keyword evidence="2" id="KW-1185">Reference proteome</keyword>
<dbReference type="OrthoDB" id="2147978at2759"/>
<dbReference type="STRING" id="13370.A0A448YLZ6"/>
<gene>
    <name evidence="1" type="ORF">BRENAR_LOCUS2696</name>
</gene>
<dbReference type="AlphaFoldDB" id="A0A448YLZ6"/>
<dbReference type="Proteomes" id="UP000290900">
    <property type="component" value="Unassembled WGS sequence"/>
</dbReference>
<dbReference type="InParanoid" id="A0A448YLZ6"/>
<evidence type="ECO:0000313" key="1">
    <source>
        <dbReference type="EMBL" id="VEU21964.1"/>
    </source>
</evidence>